<reference evidence="7" key="1">
    <citation type="submission" date="2024-06" db="EMBL/GenBank/DDBJ databases">
        <authorList>
            <person name="Coelho C."/>
            <person name="Bento M."/>
            <person name="Garcia E."/>
            <person name="Camelo A."/>
            <person name="Brandao I."/>
            <person name="Espirito Santo C."/>
            <person name="Trovao J."/>
            <person name="Verissimo A."/>
            <person name="Costa J."/>
            <person name="Tiago I."/>
        </authorList>
    </citation>
    <scope>NUCLEOTIDE SEQUENCE</scope>
    <source>
        <strain evidence="7">KWT182</strain>
    </source>
</reference>
<feature type="transmembrane region" description="Helical" evidence="6">
    <location>
        <begin position="24"/>
        <end position="44"/>
    </location>
</feature>
<feature type="transmembrane region" description="Helical" evidence="6">
    <location>
        <begin position="125"/>
        <end position="144"/>
    </location>
</feature>
<evidence type="ECO:0000256" key="4">
    <source>
        <dbReference type="ARBA" id="ARBA00022989"/>
    </source>
</evidence>
<dbReference type="PANTHER" id="PTHR42718">
    <property type="entry name" value="MAJOR FACILITATOR SUPERFAMILY MULTIDRUG TRANSPORTER MFSC"/>
    <property type="match status" value="1"/>
</dbReference>
<comment type="subcellular location">
    <subcellularLocation>
        <location evidence="1">Membrane</location>
        <topology evidence="1">Multi-pass membrane protein</topology>
    </subcellularLocation>
</comment>
<evidence type="ECO:0000256" key="5">
    <source>
        <dbReference type="ARBA" id="ARBA00023136"/>
    </source>
</evidence>
<organism evidence="7">
    <name type="scientific">Acerihabitans sp. KWT182</name>
    <dbReference type="NCBI Taxonomy" id="3157919"/>
    <lineage>
        <taxon>Bacteria</taxon>
        <taxon>Pseudomonadati</taxon>
        <taxon>Pseudomonadota</taxon>
        <taxon>Gammaproteobacteria</taxon>
        <taxon>Enterobacterales</taxon>
        <taxon>Pectobacteriaceae</taxon>
        <taxon>Acerihabitans</taxon>
    </lineage>
</organism>
<dbReference type="Gene3D" id="1.20.1250.20">
    <property type="entry name" value="MFS general substrate transporter like domains"/>
    <property type="match status" value="1"/>
</dbReference>
<sequence>MSALTTLLTGLSNGQREGWNSFFIIGMFVAAVFSTAGFIIWELVAPQPLLSLRVFANMRFSAGCVVAFALGAGIYGSTYIVPLFVQSIQGYTPTRSGLLLMPSGLMLGVLFPIAGMLSDRLPPHIPVIAGLAIFALSCWLSGGADVDTPFWTMAGWVVLGRVGLGVIMPALNAGGLRALPADKLAQGSGSLNFVRQLGGAFGVNLLSVVIDRRSSFHGDALAQAMTASNAAAAESINRLSIIVGHWGNPFGSRLPEGVDPSSMAYLESMLVPKAQLFAYQDGFFVVAVFFFLAIIPAWFMRGKLRAAAPVKPVAVRAPKS</sequence>
<proteinExistence type="predicted"/>
<keyword evidence="3 6" id="KW-0812">Transmembrane</keyword>
<name>A0AAU7QFD2_9GAMM</name>
<dbReference type="Pfam" id="PF07690">
    <property type="entry name" value="MFS_1"/>
    <property type="match status" value="1"/>
</dbReference>
<evidence type="ECO:0000256" key="1">
    <source>
        <dbReference type="ARBA" id="ARBA00004141"/>
    </source>
</evidence>
<feature type="transmembrane region" description="Helical" evidence="6">
    <location>
        <begin position="97"/>
        <end position="118"/>
    </location>
</feature>
<dbReference type="GO" id="GO:0016020">
    <property type="term" value="C:membrane"/>
    <property type="evidence" value="ECO:0007669"/>
    <property type="project" value="UniProtKB-SubCell"/>
</dbReference>
<evidence type="ECO:0000256" key="6">
    <source>
        <dbReference type="SAM" id="Phobius"/>
    </source>
</evidence>
<evidence type="ECO:0000256" key="2">
    <source>
        <dbReference type="ARBA" id="ARBA00022448"/>
    </source>
</evidence>
<dbReference type="PANTHER" id="PTHR42718:SF9">
    <property type="entry name" value="MAJOR FACILITATOR SUPERFAMILY MULTIDRUG TRANSPORTER MFSC"/>
    <property type="match status" value="1"/>
</dbReference>
<accession>A0AAU7QFD2</accession>
<protein>
    <submittedName>
        <fullName evidence="7">MFS transporter</fullName>
    </submittedName>
</protein>
<keyword evidence="2" id="KW-0813">Transport</keyword>
<evidence type="ECO:0000313" key="7">
    <source>
        <dbReference type="EMBL" id="XBS71576.1"/>
    </source>
</evidence>
<dbReference type="SUPFAM" id="SSF103473">
    <property type="entry name" value="MFS general substrate transporter"/>
    <property type="match status" value="1"/>
</dbReference>
<evidence type="ECO:0000256" key="3">
    <source>
        <dbReference type="ARBA" id="ARBA00022692"/>
    </source>
</evidence>
<dbReference type="InterPro" id="IPR036259">
    <property type="entry name" value="MFS_trans_sf"/>
</dbReference>
<dbReference type="AlphaFoldDB" id="A0AAU7QFD2"/>
<gene>
    <name evidence="7" type="ORF">ABK905_12010</name>
</gene>
<feature type="transmembrane region" description="Helical" evidence="6">
    <location>
        <begin position="150"/>
        <end position="171"/>
    </location>
</feature>
<dbReference type="EMBL" id="CP157947">
    <property type="protein sequence ID" value="XBS71576.1"/>
    <property type="molecule type" value="Genomic_DNA"/>
</dbReference>
<keyword evidence="5 6" id="KW-0472">Membrane</keyword>
<dbReference type="InterPro" id="IPR011701">
    <property type="entry name" value="MFS"/>
</dbReference>
<dbReference type="GO" id="GO:0022857">
    <property type="term" value="F:transmembrane transporter activity"/>
    <property type="evidence" value="ECO:0007669"/>
    <property type="project" value="InterPro"/>
</dbReference>
<keyword evidence="4 6" id="KW-1133">Transmembrane helix</keyword>
<feature type="transmembrane region" description="Helical" evidence="6">
    <location>
        <begin position="65"/>
        <end position="85"/>
    </location>
</feature>
<feature type="transmembrane region" description="Helical" evidence="6">
    <location>
        <begin position="277"/>
        <end position="299"/>
    </location>
</feature>